<dbReference type="Proteomes" id="UP000789860">
    <property type="component" value="Unassembled WGS sequence"/>
</dbReference>
<sequence>MKGIYTLSIVTIIFLILFLSVFFSIGYPEILKNNFTKTICDITRKWNIPSYCCYKECNICENAPSNASNCGSLLNNWNSIDPMTCNNNCPSNDDSSLCKDGYRCCAETCYQTCSNSGSSSSSSSCSTRCDCVSWVWDVKCKIICPFCYTIIIEVKYNTSQGIKMSNITNYFGQDKEASENYMNKYSPITPTQCFYDPKNISNAFFNIDYTVKTWVIVGITIFFLFVCLVSFTIYLSSKYIPPTQHWINIIICPWFGTVIPIILISVSHAPNVNTNALYTISLILIIICWANVPNIEWEKRIKNNHKSFFIVIGSFVIPLLIFELPPIYTEDSRPIYIENLEYITEESESSNIN</sequence>
<evidence type="ECO:0000313" key="1">
    <source>
        <dbReference type="EMBL" id="CAG8441439.1"/>
    </source>
</evidence>
<comment type="caution">
    <text evidence="1">The sequence shown here is derived from an EMBL/GenBank/DDBJ whole genome shotgun (WGS) entry which is preliminary data.</text>
</comment>
<reference evidence="1" key="1">
    <citation type="submission" date="2021-06" db="EMBL/GenBank/DDBJ databases">
        <authorList>
            <person name="Kallberg Y."/>
            <person name="Tangrot J."/>
            <person name="Rosling A."/>
        </authorList>
    </citation>
    <scope>NUCLEOTIDE SEQUENCE</scope>
    <source>
        <strain evidence="1">AU212A</strain>
    </source>
</reference>
<organism evidence="1 2">
    <name type="scientific">Scutellospora calospora</name>
    <dbReference type="NCBI Taxonomy" id="85575"/>
    <lineage>
        <taxon>Eukaryota</taxon>
        <taxon>Fungi</taxon>
        <taxon>Fungi incertae sedis</taxon>
        <taxon>Mucoromycota</taxon>
        <taxon>Glomeromycotina</taxon>
        <taxon>Glomeromycetes</taxon>
        <taxon>Diversisporales</taxon>
        <taxon>Gigasporaceae</taxon>
        <taxon>Scutellospora</taxon>
    </lineage>
</organism>
<protein>
    <submittedName>
        <fullName evidence="1">4361_t:CDS:1</fullName>
    </submittedName>
</protein>
<dbReference type="EMBL" id="CAJVPM010000319">
    <property type="protein sequence ID" value="CAG8441439.1"/>
    <property type="molecule type" value="Genomic_DNA"/>
</dbReference>
<gene>
    <name evidence="1" type="ORF">SCALOS_LOCUS654</name>
</gene>
<evidence type="ECO:0000313" key="2">
    <source>
        <dbReference type="Proteomes" id="UP000789860"/>
    </source>
</evidence>
<accession>A0ACA9JXJ2</accession>
<proteinExistence type="predicted"/>
<name>A0ACA9JXJ2_9GLOM</name>
<keyword evidence="2" id="KW-1185">Reference proteome</keyword>